<sequence length="268" mass="30686">MGVVEELDKLINQLSEESKKNEELYGVINAVSSKIDSISREFYQRKVKEKLFSVITLINTEVLEIEETQGCYGGFSLEELIKEKGQLSMAITHLYELGKSLDINNIEDIKNLNSVLGEILKTLEFLDDKVDEVEEHIKELKEEVARRKDAIKEEISKKKERLKSLNDFLKVFDDEVHIEDCEGEGLCELLECSESLTSTLNEAERKKGEIVGRIGPELEKVVAKLIDEGEVEINSINELADLLRRFESDEKLRKLKEKLRVTLKLKGD</sequence>
<dbReference type="RefSeq" id="WP_221288288.1">
    <property type="nucleotide sequence ID" value="NZ_AP024597.1"/>
</dbReference>
<dbReference type="AlphaFoldDB" id="A0A8D5UA50"/>
<feature type="coiled-coil region" evidence="1">
    <location>
        <begin position="123"/>
        <end position="168"/>
    </location>
</feature>
<evidence type="ECO:0000313" key="3">
    <source>
        <dbReference type="Proteomes" id="UP000825123"/>
    </source>
</evidence>
<dbReference type="EMBL" id="AP024597">
    <property type="protein sequence ID" value="BCU71511.1"/>
    <property type="molecule type" value="Genomic_DNA"/>
</dbReference>
<evidence type="ECO:0000313" key="2">
    <source>
        <dbReference type="EMBL" id="BCU71511.1"/>
    </source>
</evidence>
<dbReference type="GeneID" id="66164524"/>
<organism evidence="2 3">
    <name type="scientific">Stygiolobus caldivivus</name>
    <dbReference type="NCBI Taxonomy" id="2824673"/>
    <lineage>
        <taxon>Archaea</taxon>
        <taxon>Thermoproteota</taxon>
        <taxon>Thermoprotei</taxon>
        <taxon>Sulfolobales</taxon>
        <taxon>Sulfolobaceae</taxon>
        <taxon>Stygiolobus</taxon>
    </lineage>
</organism>
<dbReference type="KEGG" id="csty:KN1_28080"/>
<proteinExistence type="predicted"/>
<gene>
    <name evidence="2" type="ORF">KN1_28080</name>
</gene>
<protein>
    <submittedName>
        <fullName evidence="2">Uncharacterized protein</fullName>
    </submittedName>
</protein>
<keyword evidence="3" id="KW-1185">Reference proteome</keyword>
<dbReference type="Proteomes" id="UP000825123">
    <property type="component" value="Chromosome"/>
</dbReference>
<keyword evidence="1" id="KW-0175">Coiled coil</keyword>
<reference evidence="2 3" key="1">
    <citation type="submission" date="2021-04" db="EMBL/GenBank/DDBJ databases">
        <title>Complete genome sequence of Stygiolobus sp. KN-1.</title>
        <authorList>
            <person name="Nakamura K."/>
            <person name="Sakai H."/>
            <person name="Kurosawa N."/>
        </authorList>
    </citation>
    <scope>NUCLEOTIDE SEQUENCE [LARGE SCALE GENOMIC DNA]</scope>
    <source>
        <strain evidence="2 3">KN-1</strain>
    </source>
</reference>
<name>A0A8D5UA50_9CREN</name>
<accession>A0A8D5UA50</accession>
<evidence type="ECO:0000256" key="1">
    <source>
        <dbReference type="SAM" id="Coils"/>
    </source>
</evidence>